<feature type="transmembrane region" description="Helical" evidence="1">
    <location>
        <begin position="20"/>
        <end position="41"/>
    </location>
</feature>
<name>A0A8H6WB90_9AGAR</name>
<reference evidence="2" key="1">
    <citation type="submission" date="2020-05" db="EMBL/GenBank/DDBJ databases">
        <title>Mycena genomes resolve the evolution of fungal bioluminescence.</title>
        <authorList>
            <person name="Tsai I.J."/>
        </authorList>
    </citation>
    <scope>NUCLEOTIDE SEQUENCE</scope>
    <source>
        <strain evidence="2">171206Taipei</strain>
    </source>
</reference>
<dbReference type="AlphaFoldDB" id="A0A8H6WB90"/>
<keyword evidence="3" id="KW-1185">Reference proteome</keyword>
<feature type="transmembrane region" description="Helical" evidence="1">
    <location>
        <begin position="346"/>
        <end position="369"/>
    </location>
</feature>
<feature type="transmembrane region" description="Helical" evidence="1">
    <location>
        <begin position="179"/>
        <end position="198"/>
    </location>
</feature>
<dbReference type="EMBL" id="JACAZF010000002">
    <property type="protein sequence ID" value="KAF7312374.1"/>
    <property type="molecule type" value="Genomic_DNA"/>
</dbReference>
<evidence type="ECO:0000313" key="2">
    <source>
        <dbReference type="EMBL" id="KAF7312374.1"/>
    </source>
</evidence>
<feature type="transmembrane region" description="Helical" evidence="1">
    <location>
        <begin position="376"/>
        <end position="394"/>
    </location>
</feature>
<feature type="transmembrane region" description="Helical" evidence="1">
    <location>
        <begin position="414"/>
        <end position="435"/>
    </location>
</feature>
<dbReference type="RefSeq" id="XP_037224482.1">
    <property type="nucleotide sequence ID" value="XM_037359387.1"/>
</dbReference>
<sequence>MSWISLKSAYLKITFSPFSLGFFLFIFIHCLSEGFIQAFIYSQDTVASNLITSILHQAQVPRNILGILDAPYGNTSLSVCNSLDPSLKGDERLCALVFRKGQPNLPLPTKFDLAPYKDGVDVSLNGKPIHLSPMCTLVLTYPHQMLLNAQREGVVLILSQFWLFALSFFGIVYDSIPHLVAAICCRTLTTAWSMYILWRNSDNQYRFTMLLASDDSPCKPLLIDDMFPRYFIWRQILQNPDVALNIIGFALAIYLSSKLIKARFPYMVRRLSIASAHRQQLFASITTSWRFSFHSRYVPAGFFAFSFYKRFVWVSALLLISVVCLWLEQIVNHDNAISSLTLHRNLYIALSVFTLVYLVPWIALGWYAVRREWKHAMLAFLLLATIVLASWILMLKSWSFVWTFMNWPLFTVQFTGASVSLLSTIIFGVISYLHFDKGLAHYLYVDDQLAQAGFEPDLFEKDVEKGHDWREIGLDHLPPRTLQFSTVSNNSM</sequence>
<dbReference type="Proteomes" id="UP000636479">
    <property type="component" value="Unassembled WGS sequence"/>
</dbReference>
<proteinExistence type="predicted"/>
<evidence type="ECO:0008006" key="4">
    <source>
        <dbReference type="Google" id="ProtNLM"/>
    </source>
</evidence>
<protein>
    <recommendedName>
        <fullName evidence="4">Transmembrane protein</fullName>
    </recommendedName>
</protein>
<feature type="transmembrane region" description="Helical" evidence="1">
    <location>
        <begin position="153"/>
        <end position="173"/>
    </location>
</feature>
<keyword evidence="1" id="KW-1133">Transmembrane helix</keyword>
<comment type="caution">
    <text evidence="2">The sequence shown here is derived from an EMBL/GenBank/DDBJ whole genome shotgun (WGS) entry which is preliminary data.</text>
</comment>
<feature type="transmembrane region" description="Helical" evidence="1">
    <location>
        <begin position="311"/>
        <end position="331"/>
    </location>
</feature>
<keyword evidence="1" id="KW-0472">Membrane</keyword>
<accession>A0A8H6WB90</accession>
<organism evidence="2 3">
    <name type="scientific">Mycena indigotica</name>
    <dbReference type="NCBI Taxonomy" id="2126181"/>
    <lineage>
        <taxon>Eukaryota</taxon>
        <taxon>Fungi</taxon>
        <taxon>Dikarya</taxon>
        <taxon>Basidiomycota</taxon>
        <taxon>Agaricomycotina</taxon>
        <taxon>Agaricomycetes</taxon>
        <taxon>Agaricomycetidae</taxon>
        <taxon>Agaricales</taxon>
        <taxon>Marasmiineae</taxon>
        <taxon>Mycenaceae</taxon>
        <taxon>Mycena</taxon>
    </lineage>
</organism>
<gene>
    <name evidence="2" type="ORF">MIND_00250700</name>
</gene>
<evidence type="ECO:0000313" key="3">
    <source>
        <dbReference type="Proteomes" id="UP000636479"/>
    </source>
</evidence>
<dbReference type="GeneID" id="59341903"/>
<dbReference type="OrthoDB" id="3263941at2759"/>
<evidence type="ECO:0000256" key="1">
    <source>
        <dbReference type="SAM" id="Phobius"/>
    </source>
</evidence>
<keyword evidence="1" id="KW-0812">Transmembrane</keyword>